<dbReference type="PROSITE" id="PS51128">
    <property type="entry name" value="ZF_DKSA_2"/>
    <property type="match status" value="1"/>
</dbReference>
<evidence type="ECO:0000313" key="3">
    <source>
        <dbReference type="EMBL" id="BAN02270.1"/>
    </source>
</evidence>
<feature type="region of interest" description="Disordered" evidence="2">
    <location>
        <begin position="1"/>
        <end position="154"/>
    </location>
</feature>
<gene>
    <name evidence="3" type="ORF">YM304_19560</name>
</gene>
<comment type="caution">
    <text evidence="1">Lacks conserved residue(s) required for the propagation of feature annotation.</text>
</comment>
<reference evidence="3 4" key="1">
    <citation type="journal article" date="2013" name="Int. J. Syst. Evol. Microbiol.">
        <title>Ilumatobacter nonamiense sp. nov. and Ilumatobacter coccineum sp. nov., isolated from seashore sand.</title>
        <authorList>
            <person name="Matsumoto A."/>
            <person name="Kasai H."/>
            <person name="Matsuo Y."/>
            <person name="Shizuri Y."/>
            <person name="Ichikawa N."/>
            <person name="Fujita N."/>
            <person name="Omura S."/>
            <person name="Takahashi Y."/>
        </authorList>
    </citation>
    <scope>NUCLEOTIDE SEQUENCE [LARGE SCALE GENOMIC DNA]</scope>
    <source>
        <strain evidence="4">NBRC 103263 / KCTC 29153 / YM16-304</strain>
    </source>
</reference>
<proteinExistence type="predicted"/>
<feature type="compositionally biased region" description="Low complexity" evidence="2">
    <location>
        <begin position="104"/>
        <end position="115"/>
    </location>
</feature>
<dbReference type="OrthoDB" id="1121111at2"/>
<feature type="compositionally biased region" description="Basic residues" evidence="2">
    <location>
        <begin position="116"/>
        <end position="126"/>
    </location>
</feature>
<dbReference type="RefSeq" id="WP_015441517.1">
    <property type="nucleotide sequence ID" value="NC_020520.1"/>
</dbReference>
<feature type="compositionally biased region" description="Low complexity" evidence="2">
    <location>
        <begin position="84"/>
        <end position="97"/>
    </location>
</feature>
<name>A0A6C7E746_ILUCY</name>
<keyword evidence="4" id="KW-1185">Reference proteome</keyword>
<evidence type="ECO:0000256" key="2">
    <source>
        <dbReference type="SAM" id="MobiDB-lite"/>
    </source>
</evidence>
<protein>
    <submittedName>
        <fullName evidence="3">Uncharacterized protein</fullName>
    </submittedName>
</protein>
<dbReference type="Gene3D" id="1.20.120.910">
    <property type="entry name" value="DksA, coiled-coil domain"/>
    <property type="match status" value="1"/>
</dbReference>
<dbReference type="Proteomes" id="UP000011863">
    <property type="component" value="Chromosome"/>
</dbReference>
<feature type="region of interest" description="Disordered" evidence="2">
    <location>
        <begin position="190"/>
        <end position="214"/>
    </location>
</feature>
<evidence type="ECO:0000256" key="1">
    <source>
        <dbReference type="PROSITE-ProRule" id="PRU00510"/>
    </source>
</evidence>
<dbReference type="EMBL" id="AP012057">
    <property type="protein sequence ID" value="BAN02270.1"/>
    <property type="molecule type" value="Genomic_DNA"/>
</dbReference>
<accession>A0A6C7E746</accession>
<feature type="compositionally biased region" description="Acidic residues" evidence="2">
    <location>
        <begin position="190"/>
        <end position="212"/>
    </location>
</feature>
<organism evidence="3 4">
    <name type="scientific">Ilumatobacter coccineus (strain NBRC 103263 / KCTC 29153 / YM16-304)</name>
    <dbReference type="NCBI Taxonomy" id="1313172"/>
    <lineage>
        <taxon>Bacteria</taxon>
        <taxon>Bacillati</taxon>
        <taxon>Actinomycetota</taxon>
        <taxon>Acidimicrobiia</taxon>
        <taxon>Acidimicrobiales</taxon>
        <taxon>Ilumatobacteraceae</taxon>
        <taxon>Ilumatobacter</taxon>
    </lineage>
</organism>
<feature type="compositionally biased region" description="Basic residues" evidence="2">
    <location>
        <begin position="1"/>
        <end position="83"/>
    </location>
</feature>
<dbReference type="AlphaFoldDB" id="A0A6C7E746"/>
<dbReference type="PANTHER" id="PTHR33823:SF4">
    <property type="entry name" value="GENERAL STRESS PROTEIN 16O"/>
    <property type="match status" value="1"/>
</dbReference>
<dbReference type="KEGG" id="aym:YM304_19560"/>
<sequence>MAAAKKSARAKKAASKKVAAKKTAAKPARKAAAKKTAAKKTAAKPAKKAAAKKTAAKKVAARKTAAKPVKKAAAKKTAAKKTAAKSAAATKSASSTPSKKKAAATKVPAKPATKSAAKKAAPKKPAARTSAPGLLSNDTFEVQEIPAPRGTTKDGITYTKDFDVKFLKAQRDELEARKASEIKRATRLEDEAESLIEDGEMGDVQFDDEGGEGDTMVVQRDLDRVLSSQARQTVLEIDEALERIKAGTYGYSEVSGQPIPRERLEALPETTVLAAEKASGVGRL</sequence>
<dbReference type="PANTHER" id="PTHR33823">
    <property type="entry name" value="RNA POLYMERASE-BINDING TRANSCRIPTION FACTOR DKSA-RELATED"/>
    <property type="match status" value="1"/>
</dbReference>
<evidence type="ECO:0000313" key="4">
    <source>
        <dbReference type="Proteomes" id="UP000011863"/>
    </source>
</evidence>